<evidence type="ECO:0008006" key="4">
    <source>
        <dbReference type="Google" id="ProtNLM"/>
    </source>
</evidence>
<evidence type="ECO:0000256" key="1">
    <source>
        <dbReference type="SAM" id="Phobius"/>
    </source>
</evidence>
<keyword evidence="1" id="KW-1133">Transmembrane helix</keyword>
<dbReference type="Proteomes" id="UP001501490">
    <property type="component" value="Unassembled WGS sequence"/>
</dbReference>
<dbReference type="RefSeq" id="WP_344808646.1">
    <property type="nucleotide sequence ID" value="NZ_BAABAB010000043.1"/>
</dbReference>
<sequence length="238" mass="24676">MTPKLTAALLITAAVLTNAAFTVLGTVFNYPDILAEPVEDILAAFRAHQTAVVAWFAVMVLASALFAPIAVGVGRLSTHPAMRVAVPVGIAAAVVQVVGLARWPLLVPGFAHDAASTDPAVAAAGRDSFELAHRILGTLVGETLGYLLTAAWTVLVLVAVGGWIARRWFTVLGGVSAVLILGGVLTPLQVPGVDFGNFVGYVLWSVWLVALAILILRRSRSRGGPSEPVRSAAAGTVT</sequence>
<keyword evidence="1" id="KW-0472">Membrane</keyword>
<protein>
    <recommendedName>
        <fullName evidence="4">DUF4386 family protein</fullName>
    </recommendedName>
</protein>
<comment type="caution">
    <text evidence="2">The sequence shown here is derived from an EMBL/GenBank/DDBJ whole genome shotgun (WGS) entry which is preliminary data.</text>
</comment>
<feature type="transmembrane region" description="Helical" evidence="1">
    <location>
        <begin position="144"/>
        <end position="164"/>
    </location>
</feature>
<feature type="transmembrane region" description="Helical" evidence="1">
    <location>
        <begin position="84"/>
        <end position="103"/>
    </location>
</feature>
<gene>
    <name evidence="2" type="ORF">GCM10022236_44040</name>
</gene>
<dbReference type="EMBL" id="BAABAB010000043">
    <property type="protein sequence ID" value="GAA3636689.1"/>
    <property type="molecule type" value="Genomic_DNA"/>
</dbReference>
<evidence type="ECO:0000313" key="3">
    <source>
        <dbReference type="Proteomes" id="UP001501490"/>
    </source>
</evidence>
<proteinExistence type="predicted"/>
<organism evidence="2 3">
    <name type="scientific">Microlunatus ginsengisoli</name>
    <dbReference type="NCBI Taxonomy" id="363863"/>
    <lineage>
        <taxon>Bacteria</taxon>
        <taxon>Bacillati</taxon>
        <taxon>Actinomycetota</taxon>
        <taxon>Actinomycetes</taxon>
        <taxon>Propionibacteriales</taxon>
        <taxon>Propionibacteriaceae</taxon>
        <taxon>Microlunatus</taxon>
    </lineage>
</organism>
<name>A0ABP7AN60_9ACTN</name>
<keyword evidence="1" id="KW-0812">Transmembrane</keyword>
<keyword evidence="3" id="KW-1185">Reference proteome</keyword>
<feature type="transmembrane region" description="Helical" evidence="1">
    <location>
        <begin position="198"/>
        <end position="216"/>
    </location>
</feature>
<feature type="transmembrane region" description="Helical" evidence="1">
    <location>
        <begin position="171"/>
        <end position="192"/>
    </location>
</feature>
<feature type="transmembrane region" description="Helical" evidence="1">
    <location>
        <begin position="49"/>
        <end position="72"/>
    </location>
</feature>
<evidence type="ECO:0000313" key="2">
    <source>
        <dbReference type="EMBL" id="GAA3636689.1"/>
    </source>
</evidence>
<accession>A0ABP7AN60</accession>
<reference evidence="3" key="1">
    <citation type="journal article" date="2019" name="Int. J. Syst. Evol. Microbiol.">
        <title>The Global Catalogue of Microorganisms (GCM) 10K type strain sequencing project: providing services to taxonomists for standard genome sequencing and annotation.</title>
        <authorList>
            <consortium name="The Broad Institute Genomics Platform"/>
            <consortium name="The Broad Institute Genome Sequencing Center for Infectious Disease"/>
            <person name="Wu L."/>
            <person name="Ma J."/>
        </authorList>
    </citation>
    <scope>NUCLEOTIDE SEQUENCE [LARGE SCALE GENOMIC DNA]</scope>
    <source>
        <strain evidence="3">JCM 16929</strain>
    </source>
</reference>